<proteinExistence type="predicted"/>
<name>A0ACB6QPQ3_9PLEO</name>
<protein>
    <submittedName>
        <fullName evidence="1">Uncharacterized protein</fullName>
    </submittedName>
</protein>
<comment type="caution">
    <text evidence="1">The sequence shown here is derived from an EMBL/GenBank/DDBJ whole genome shotgun (WGS) entry which is preliminary data.</text>
</comment>
<dbReference type="EMBL" id="MU003514">
    <property type="protein sequence ID" value="KAF2468886.1"/>
    <property type="molecule type" value="Genomic_DNA"/>
</dbReference>
<accession>A0ACB6QPQ3</accession>
<reference evidence="1" key="1">
    <citation type="journal article" date="2020" name="Stud. Mycol.">
        <title>101 Dothideomycetes genomes: a test case for predicting lifestyles and emergence of pathogens.</title>
        <authorList>
            <person name="Haridas S."/>
            <person name="Albert R."/>
            <person name="Binder M."/>
            <person name="Bloem J."/>
            <person name="Labutti K."/>
            <person name="Salamov A."/>
            <person name="Andreopoulos B."/>
            <person name="Baker S."/>
            <person name="Barry K."/>
            <person name="Bills G."/>
            <person name="Bluhm B."/>
            <person name="Cannon C."/>
            <person name="Castanera R."/>
            <person name="Culley D."/>
            <person name="Daum C."/>
            <person name="Ezra D."/>
            <person name="Gonzalez J."/>
            <person name="Henrissat B."/>
            <person name="Kuo A."/>
            <person name="Liang C."/>
            <person name="Lipzen A."/>
            <person name="Lutzoni F."/>
            <person name="Magnuson J."/>
            <person name="Mondo S."/>
            <person name="Nolan M."/>
            <person name="Ohm R."/>
            <person name="Pangilinan J."/>
            <person name="Park H.-J."/>
            <person name="Ramirez L."/>
            <person name="Alfaro M."/>
            <person name="Sun H."/>
            <person name="Tritt A."/>
            <person name="Yoshinaga Y."/>
            <person name="Zwiers L.-H."/>
            <person name="Turgeon B."/>
            <person name="Goodwin S."/>
            <person name="Spatafora J."/>
            <person name="Crous P."/>
            <person name="Grigoriev I."/>
        </authorList>
    </citation>
    <scope>NUCLEOTIDE SEQUENCE</scope>
    <source>
        <strain evidence="1">ATCC 200398</strain>
    </source>
</reference>
<evidence type="ECO:0000313" key="1">
    <source>
        <dbReference type="EMBL" id="KAF2468886.1"/>
    </source>
</evidence>
<evidence type="ECO:0000313" key="2">
    <source>
        <dbReference type="Proteomes" id="UP000799755"/>
    </source>
</evidence>
<keyword evidence="2" id="KW-1185">Reference proteome</keyword>
<sequence length="314" mass="35281">MRLESDSQSFDLIREIPFDAYVNFNRHLYIQPILELYIHTSYPCTKAFLGIQRVSIAVADVLFSAQVDICDRRLKMASNPLEVRVNIALDELNRRTESSGYMMLNKKIGMALVSWVVAFLRCKGTKEFAEVVARRVPRPEAKFIPCVPGLLFNAVYPFPLLSTVTILHAQYTPNSQPCPLFLFNSVPRQLNTWEVINPQAVRSSVFCYQLSDHAPSHISPIATLPTTKILPPLTCLLLFYVKSKWHSKEFFLSTGAENKTPRDGQSNGEDGVVAVGSHARYVKELHAKGKFVAESGPNLALCPLEDVCESLIQH</sequence>
<organism evidence="1 2">
    <name type="scientific">Lindgomyces ingoldianus</name>
    <dbReference type="NCBI Taxonomy" id="673940"/>
    <lineage>
        <taxon>Eukaryota</taxon>
        <taxon>Fungi</taxon>
        <taxon>Dikarya</taxon>
        <taxon>Ascomycota</taxon>
        <taxon>Pezizomycotina</taxon>
        <taxon>Dothideomycetes</taxon>
        <taxon>Pleosporomycetidae</taxon>
        <taxon>Pleosporales</taxon>
        <taxon>Lindgomycetaceae</taxon>
        <taxon>Lindgomyces</taxon>
    </lineage>
</organism>
<dbReference type="Proteomes" id="UP000799755">
    <property type="component" value="Unassembled WGS sequence"/>
</dbReference>
<gene>
    <name evidence="1" type="ORF">BDR25DRAFT_357244</name>
</gene>